<evidence type="ECO:0000313" key="3">
    <source>
        <dbReference type="Proteomes" id="UP000673394"/>
    </source>
</evidence>
<dbReference type="EMBL" id="JAGKSP010000001">
    <property type="protein sequence ID" value="MBP3962057.1"/>
    <property type="molecule type" value="Genomic_DNA"/>
</dbReference>
<comment type="caution">
    <text evidence="2">The sequence shown here is derived from an EMBL/GenBank/DDBJ whole genome shotgun (WGS) entry which is preliminary data.</text>
</comment>
<dbReference type="InterPro" id="IPR035986">
    <property type="entry name" value="PKD_dom_sf"/>
</dbReference>
<dbReference type="InterPro" id="IPR011050">
    <property type="entry name" value="Pectin_lyase_fold/virulence"/>
</dbReference>
<dbReference type="Pfam" id="PF13229">
    <property type="entry name" value="Beta_helix"/>
    <property type="match status" value="2"/>
</dbReference>
<dbReference type="InterPro" id="IPR000601">
    <property type="entry name" value="PKD_dom"/>
</dbReference>
<keyword evidence="3" id="KW-1185">Reference proteome</keyword>
<protein>
    <submittedName>
        <fullName evidence="2">Right-handed parallel beta-helix repeat-containing protein</fullName>
    </submittedName>
</protein>
<dbReference type="SUPFAM" id="SSF51126">
    <property type="entry name" value="Pectin lyase-like"/>
    <property type="match status" value="1"/>
</dbReference>
<gene>
    <name evidence="2" type="ORF">I8J30_04980</name>
</gene>
<reference evidence="2 3" key="1">
    <citation type="submission" date="2021-04" db="EMBL/GenBank/DDBJ databases">
        <title>Paenibacillus sp. DLE-14 whole genome sequence.</title>
        <authorList>
            <person name="Ham Y.J."/>
        </authorList>
    </citation>
    <scope>NUCLEOTIDE SEQUENCE [LARGE SCALE GENOMIC DNA]</scope>
    <source>
        <strain evidence="2 3">DLE-14</strain>
    </source>
</reference>
<dbReference type="Proteomes" id="UP000673394">
    <property type="component" value="Unassembled WGS sequence"/>
</dbReference>
<proteinExistence type="predicted"/>
<dbReference type="InterPro" id="IPR012334">
    <property type="entry name" value="Pectin_lyas_fold"/>
</dbReference>
<dbReference type="SMART" id="SM00710">
    <property type="entry name" value="PbH1"/>
    <property type="match status" value="8"/>
</dbReference>
<dbReference type="Gene3D" id="2.160.20.10">
    <property type="entry name" value="Single-stranded right-handed beta-helix, Pectin lyase-like"/>
    <property type="match status" value="2"/>
</dbReference>
<accession>A0ABS5C7U2</accession>
<dbReference type="SMART" id="SM00089">
    <property type="entry name" value="PKD"/>
    <property type="match status" value="1"/>
</dbReference>
<dbReference type="Gene3D" id="2.60.40.10">
    <property type="entry name" value="Immunoglobulins"/>
    <property type="match status" value="1"/>
</dbReference>
<organism evidence="2 3">
    <name type="scientific">Paenibacillus lignilyticus</name>
    <dbReference type="NCBI Taxonomy" id="1172615"/>
    <lineage>
        <taxon>Bacteria</taxon>
        <taxon>Bacillati</taxon>
        <taxon>Bacillota</taxon>
        <taxon>Bacilli</taxon>
        <taxon>Bacillales</taxon>
        <taxon>Paenibacillaceae</taxon>
        <taxon>Paenibacillus</taxon>
    </lineage>
</organism>
<dbReference type="RefSeq" id="WP_210655903.1">
    <property type="nucleotide sequence ID" value="NZ_JAGKSP010000001.1"/>
</dbReference>
<feature type="domain" description="PKD" evidence="1">
    <location>
        <begin position="432"/>
        <end position="475"/>
    </location>
</feature>
<dbReference type="InterPro" id="IPR006626">
    <property type="entry name" value="PbH1"/>
</dbReference>
<dbReference type="PROSITE" id="PS50093">
    <property type="entry name" value="PKD"/>
    <property type="match status" value="1"/>
</dbReference>
<dbReference type="InterPro" id="IPR039448">
    <property type="entry name" value="Beta_helix"/>
</dbReference>
<dbReference type="SUPFAM" id="SSF49299">
    <property type="entry name" value="PKD domain"/>
    <property type="match status" value="1"/>
</dbReference>
<sequence length="664" mass="72182">MTKVVQPYAGMIITEDVVFEPGEYSFPNSKGLIIAANGITVDGSGAIIRGRGKIGNIHSYDGTGLYSNGYDGVTVKGLALHGFKTGMKVTNGSGWVIENNDLSDNYTDPDYGWGDGDSVGALMLERVSDSVIAGNAGNRVWNGLDLKYADRNRITGNNFSHCTNVCLKLWGSSNNEIDGNVMSYGIRIAPGEVHARDSTSVLIESGSNDNRILNNDFTYGGDGVFIRSLNGFVSTGNYFEGNDASYAHNNAWEVWDPGNVFVRNLGNHSSYGFWLGGSCHAVLIENEAAYNGLRIANAPEKFGNAGIAVVNGSSSHFTMRRNRIHHNKSVGLAIGYKEGYEACHWIIEQNEITDNDAYGIYMKHAKQLYIAGNRITGNGSGDIYQDINVSDVIVSEAEGEPPIAKAALITDRPRARYAVQFDASASRDASGGDQLTYRWDMGDGTVSETAKVEHIYEQAGFYRVGLTVIGPSGTADLDWIDLNVLHAKEQIKHRVQVNQALLAGVVPNHSAVMMMNDDPTSVGDGQALQLQASSSLVKLQLPVPAEIAAQALTKSNRGELSFWIKFSHETWGGFPSSAFTVRLKQDDGRYVQWVSARPLFEWTQIASEARNGWSNIRIPLSGEQTGWVLSDAGNPDRNELSQLELQIASCGGNFTVLFDEIVFV</sequence>
<evidence type="ECO:0000259" key="1">
    <source>
        <dbReference type="PROSITE" id="PS50093"/>
    </source>
</evidence>
<dbReference type="NCBIfam" id="TIGR03804">
    <property type="entry name" value="para_beta_helix"/>
    <property type="match status" value="1"/>
</dbReference>
<dbReference type="InterPro" id="IPR013783">
    <property type="entry name" value="Ig-like_fold"/>
</dbReference>
<dbReference type="InterPro" id="IPR022409">
    <property type="entry name" value="PKD/Chitinase_dom"/>
</dbReference>
<dbReference type="InterPro" id="IPR022441">
    <property type="entry name" value="Para_beta_helix_rpt-2"/>
</dbReference>
<name>A0ABS5C7U2_9BACL</name>
<dbReference type="CDD" id="cd00146">
    <property type="entry name" value="PKD"/>
    <property type="match status" value="1"/>
</dbReference>
<evidence type="ECO:0000313" key="2">
    <source>
        <dbReference type="EMBL" id="MBP3962057.1"/>
    </source>
</evidence>
<dbReference type="Pfam" id="PF18911">
    <property type="entry name" value="PKD_4"/>
    <property type="match status" value="1"/>
</dbReference>